<name>A0AA34RD22_CHLPE</name>
<keyword evidence="8" id="KW-1185">Reference proteome</keyword>
<dbReference type="InterPro" id="IPR006127">
    <property type="entry name" value="ZnuA-like"/>
</dbReference>
<dbReference type="GO" id="GO:0046872">
    <property type="term" value="F:metal ion binding"/>
    <property type="evidence" value="ECO:0007669"/>
    <property type="project" value="InterPro"/>
</dbReference>
<dbReference type="AlphaFoldDB" id="A0AA34RD22"/>
<dbReference type="InterPro" id="IPR050492">
    <property type="entry name" value="Bact_metal-bind_prot9"/>
</dbReference>
<dbReference type="Pfam" id="PF01297">
    <property type="entry name" value="ZnuA"/>
    <property type="match status" value="1"/>
</dbReference>
<evidence type="ECO:0000313" key="8">
    <source>
        <dbReference type="Proteomes" id="UP000008305"/>
    </source>
</evidence>
<dbReference type="Proteomes" id="UP000008305">
    <property type="component" value="Chromosome"/>
</dbReference>
<dbReference type="GO" id="GO:0030001">
    <property type="term" value="P:metal ion transport"/>
    <property type="evidence" value="ECO:0007669"/>
    <property type="project" value="InterPro"/>
</dbReference>
<evidence type="ECO:0000256" key="4">
    <source>
        <dbReference type="ARBA" id="ARBA00022729"/>
    </source>
</evidence>
<keyword evidence="3 6" id="KW-0813">Transport</keyword>
<protein>
    <submittedName>
        <fullName evidence="7">Solute binding protein</fullName>
    </submittedName>
</protein>
<accession>A0AA34RD22</accession>
<evidence type="ECO:0000256" key="6">
    <source>
        <dbReference type="RuleBase" id="RU003512"/>
    </source>
</evidence>
<evidence type="ECO:0000256" key="1">
    <source>
        <dbReference type="ARBA" id="ARBA00004418"/>
    </source>
</evidence>
<keyword evidence="5" id="KW-0574">Periplasm</keyword>
<evidence type="ECO:0000256" key="2">
    <source>
        <dbReference type="ARBA" id="ARBA00011028"/>
    </source>
</evidence>
<dbReference type="PANTHER" id="PTHR42953">
    <property type="entry name" value="HIGH-AFFINITY ZINC UPTAKE SYSTEM PROTEIN ZNUA-RELATED"/>
    <property type="match status" value="1"/>
</dbReference>
<dbReference type="GO" id="GO:0007155">
    <property type="term" value="P:cell adhesion"/>
    <property type="evidence" value="ECO:0007669"/>
    <property type="project" value="InterPro"/>
</dbReference>
<sequence length="275" mass="31635">MRKILIFFCVLFYSIEIFGNTSQTKPCILVSIAPYKFLVEKIVGETCQVYSIVTNHYDPHTYEPSPKQIEKVRQGELWFRIGETFETLCSKGLSCEQIDLTKNLDLLPKGCHKHATFDTHTWLSPKNLKLQVQEIVNTLSVKYPHNAQEYHAREAELLSTLDSLDQEISAITSSTKKRHILVSHPAFGYFCRDYGFHQIPIEKDNHMDPSPKEISHLLTNIQKHKLSSIVLLQYAGRRSSTMLAKRFQMEIVTLDPYEENVLCNLKTIATTFANL</sequence>
<reference evidence="7 8" key="1">
    <citation type="journal article" date="2011" name="J. Bacteriol.">
        <title>Genome sequence of the obligate intracellular animal pathogen Chlamydia pecorum E58.</title>
        <authorList>
            <person name="Mojica S."/>
            <person name="Huot Creasy H."/>
            <person name="Daugherty S."/>
            <person name="Read T.D."/>
            <person name="Kim T."/>
            <person name="Kaltenboeck B."/>
            <person name="Bavoil P."/>
            <person name="Myers G.S."/>
        </authorList>
    </citation>
    <scope>NUCLEOTIDE SEQUENCE [LARGE SCALE GENOMIC DNA]</scope>
    <source>
        <strain evidence="7 8">E58</strain>
    </source>
</reference>
<evidence type="ECO:0000256" key="5">
    <source>
        <dbReference type="ARBA" id="ARBA00022764"/>
    </source>
</evidence>
<proteinExistence type="inferred from homology"/>
<comment type="subcellular location">
    <subcellularLocation>
        <location evidence="1">Periplasm</location>
    </subcellularLocation>
</comment>
<dbReference type="GO" id="GO:0042597">
    <property type="term" value="C:periplasmic space"/>
    <property type="evidence" value="ECO:0007669"/>
    <property type="project" value="UniProtKB-SubCell"/>
</dbReference>
<organism evidence="7 8">
    <name type="scientific">Chlamydia pecorum (strain ATCC VR-628 / DSM 29919 / E58)</name>
    <name type="common">Chlamydophila pecorum</name>
    <dbReference type="NCBI Taxonomy" id="331635"/>
    <lineage>
        <taxon>Bacteria</taxon>
        <taxon>Pseudomonadati</taxon>
        <taxon>Chlamydiota</taxon>
        <taxon>Chlamydiia</taxon>
        <taxon>Chlamydiales</taxon>
        <taxon>Chlamydiaceae</taxon>
        <taxon>Chlamydia/Chlamydophila group</taxon>
        <taxon>Chlamydia</taxon>
    </lineage>
</organism>
<dbReference type="EMBL" id="CP002608">
    <property type="protein sequence ID" value="AEB41503.1"/>
    <property type="molecule type" value="Genomic_DNA"/>
</dbReference>
<dbReference type="GeneID" id="99718549"/>
<dbReference type="SUPFAM" id="SSF53807">
    <property type="entry name" value="Helical backbone' metal receptor"/>
    <property type="match status" value="1"/>
</dbReference>
<dbReference type="KEGG" id="cpm:G5S_0524"/>
<dbReference type="Gene3D" id="3.40.50.1980">
    <property type="entry name" value="Nitrogenase molybdenum iron protein domain"/>
    <property type="match status" value="2"/>
</dbReference>
<comment type="similarity">
    <text evidence="2 6">Belongs to the bacterial solute-binding protein 9 family.</text>
</comment>
<gene>
    <name evidence="7" type="primary">lipo</name>
    <name evidence="7" type="ordered locus">G5S_0524</name>
</gene>
<evidence type="ECO:0000313" key="7">
    <source>
        <dbReference type="EMBL" id="AEB41503.1"/>
    </source>
</evidence>
<dbReference type="PRINTS" id="PR00690">
    <property type="entry name" value="ADHESNFAMILY"/>
</dbReference>
<dbReference type="RefSeq" id="WP_013712581.1">
    <property type="nucleotide sequence ID" value="NC_015408.1"/>
</dbReference>
<keyword evidence="4" id="KW-0732">Signal</keyword>
<dbReference type="InterPro" id="IPR006128">
    <property type="entry name" value="Lipoprotein_PsaA-like"/>
</dbReference>
<dbReference type="PANTHER" id="PTHR42953:SF3">
    <property type="entry name" value="HIGH-AFFINITY ZINC UPTAKE SYSTEM PROTEIN ZNUA"/>
    <property type="match status" value="1"/>
</dbReference>
<evidence type="ECO:0000256" key="3">
    <source>
        <dbReference type="ARBA" id="ARBA00022448"/>
    </source>
</evidence>